<organism evidence="1 2">
    <name type="scientific">Arachis hypogaea</name>
    <name type="common">Peanut</name>
    <dbReference type="NCBI Taxonomy" id="3818"/>
    <lineage>
        <taxon>Eukaryota</taxon>
        <taxon>Viridiplantae</taxon>
        <taxon>Streptophyta</taxon>
        <taxon>Embryophyta</taxon>
        <taxon>Tracheophyta</taxon>
        <taxon>Spermatophyta</taxon>
        <taxon>Magnoliopsida</taxon>
        <taxon>eudicotyledons</taxon>
        <taxon>Gunneridae</taxon>
        <taxon>Pentapetalae</taxon>
        <taxon>rosids</taxon>
        <taxon>fabids</taxon>
        <taxon>Fabales</taxon>
        <taxon>Fabaceae</taxon>
        <taxon>Papilionoideae</taxon>
        <taxon>50 kb inversion clade</taxon>
        <taxon>dalbergioids sensu lato</taxon>
        <taxon>Dalbergieae</taxon>
        <taxon>Pterocarpus clade</taxon>
        <taxon>Arachis</taxon>
    </lineage>
</organism>
<dbReference type="EMBL" id="SDMP01000013">
    <property type="protein sequence ID" value="RYR17477.1"/>
    <property type="molecule type" value="Genomic_DNA"/>
</dbReference>
<reference evidence="1 2" key="1">
    <citation type="submission" date="2019-01" db="EMBL/GenBank/DDBJ databases">
        <title>Sequencing of cultivated peanut Arachis hypogaea provides insights into genome evolution and oil improvement.</title>
        <authorList>
            <person name="Chen X."/>
        </authorList>
    </citation>
    <scope>NUCLEOTIDE SEQUENCE [LARGE SCALE GENOMIC DNA]</scope>
    <source>
        <strain evidence="2">cv. Fuhuasheng</strain>
        <tissue evidence="1">Leaves</tissue>
    </source>
</reference>
<comment type="caution">
    <text evidence="1">The sequence shown here is derived from an EMBL/GenBank/DDBJ whole genome shotgun (WGS) entry which is preliminary data.</text>
</comment>
<sequence length="66" mass="7518">MANVHLSSILIASIFMRYQHLKLIPKGQLRTSPGGSPDPRWHWRISRPFLTTVWPIPPSSCTQPNP</sequence>
<dbReference type="AlphaFoldDB" id="A0A444ZTH7"/>
<proteinExistence type="predicted"/>
<evidence type="ECO:0000313" key="1">
    <source>
        <dbReference type="EMBL" id="RYR17477.1"/>
    </source>
</evidence>
<keyword evidence="2" id="KW-1185">Reference proteome</keyword>
<accession>A0A444ZTH7</accession>
<dbReference type="Proteomes" id="UP000289738">
    <property type="component" value="Chromosome B03"/>
</dbReference>
<gene>
    <name evidence="1" type="ORF">Ahy_B03g062205</name>
</gene>
<name>A0A444ZTH7_ARAHY</name>
<protein>
    <submittedName>
        <fullName evidence="1">Uncharacterized protein</fullName>
    </submittedName>
</protein>
<evidence type="ECO:0000313" key="2">
    <source>
        <dbReference type="Proteomes" id="UP000289738"/>
    </source>
</evidence>